<dbReference type="InterPro" id="IPR023400">
    <property type="entry name" value="RecA_C_sf"/>
</dbReference>
<feature type="domain" description="RecA family profile 2" evidence="15">
    <location>
        <begin position="243"/>
        <end position="316"/>
    </location>
</feature>
<organism evidence="16 17">
    <name type="scientific">Phytohabitans flavus</name>
    <dbReference type="NCBI Taxonomy" id="1076124"/>
    <lineage>
        <taxon>Bacteria</taxon>
        <taxon>Bacillati</taxon>
        <taxon>Actinomycetota</taxon>
        <taxon>Actinomycetes</taxon>
        <taxon>Micromonosporales</taxon>
        <taxon>Micromonosporaceae</taxon>
    </lineage>
</organism>
<dbReference type="InterPro" id="IPR053925">
    <property type="entry name" value="RecX_HTH_3rd"/>
</dbReference>
<feature type="region of interest" description="Disordered" evidence="13">
    <location>
        <begin position="536"/>
        <end position="561"/>
    </location>
</feature>
<dbReference type="EMBL" id="AP022870">
    <property type="protein sequence ID" value="BCB82388.1"/>
    <property type="molecule type" value="Genomic_DNA"/>
</dbReference>
<proteinExistence type="inferred from homology"/>
<dbReference type="GO" id="GO:0003697">
    <property type="term" value="F:single-stranded DNA binding"/>
    <property type="evidence" value="ECO:0007669"/>
    <property type="project" value="UniProtKB-UniRule"/>
</dbReference>
<dbReference type="SUPFAM" id="SSF52540">
    <property type="entry name" value="P-loop containing nucleoside triphosphate hydrolases"/>
    <property type="match status" value="1"/>
</dbReference>
<dbReference type="PROSITE" id="PS50163">
    <property type="entry name" value="RECA_3"/>
    <property type="match status" value="1"/>
</dbReference>
<dbReference type="Pfam" id="PF21096">
    <property type="entry name" value="RecA_C"/>
    <property type="match status" value="1"/>
</dbReference>
<evidence type="ECO:0000313" key="17">
    <source>
        <dbReference type="Proteomes" id="UP000502508"/>
    </source>
</evidence>
<dbReference type="GO" id="GO:0009432">
    <property type="term" value="P:SOS response"/>
    <property type="evidence" value="ECO:0007669"/>
    <property type="project" value="UniProtKB-UniRule"/>
</dbReference>
<gene>
    <name evidence="11" type="primary">recX</name>
    <name evidence="10" type="synonym">recA</name>
    <name evidence="16" type="ORF">Pflav_087980</name>
</gene>
<keyword evidence="9 10" id="KW-0742">SOS response</keyword>
<comment type="similarity">
    <text evidence="3 11">Belongs to the RecX family.</text>
</comment>
<evidence type="ECO:0000259" key="15">
    <source>
        <dbReference type="PROSITE" id="PS50163"/>
    </source>
</evidence>
<sequence length="738" mass="78405">MSTGCGSSAVFCRTQRLACPRDEKLFGEDAREGGECRGGGNGAAGTPDREKALDLALAQIDKQFGKGSVMRLGERPVIQTAIIPTGSIALDVALGVGGLPRGRVVEIYGPESSGKTTVALHAVANAQRAGGIAAFIDAEHALDPEYAKALGVDTDQLLVSQPDTGEQALEIADMLVRSGALDIIVIDSVAALVPRAEIEGEMGDSHVGLQARLMSQALRKITGILNNSGTTAIFINQLREKIGVMFGSPETTTGGRALKFYASVRLDVRRIESLKDGTDVVGNRTRVKVVKNKVAAPFKQAEFDIMYGKGISREGSLIDVGVEQSIIRKSGAWYTYDGDQLGQGKEKAREFLKENPDVAAEIEKKILEKLGVGQGASDEAGGVELPRSTSDPARHARTTAWRSLGARLGRSTAPGAFRSGRRRLVGALRPPVDAATEPGRGRVRVAGGCGARRPFHQSGPGARRGLAGRSDARERARRVGPRPRVRPGLGRRPAGEGPRGGRGAGRRGWLGARSRGRGAARRGAAWSWALGRWTPSDRGAARGAQRGRWGAGRPAAEEPRDEAERAREICLNQLAVRPRTRAELATALARRGISPEVAVEVLERYDEVGIIDDEAFARAWVSSRHHGRGLARRALAGELRRRGVDAETAGAALDDLDPDTEAATARALVDRKLRTARGEPEAVFRRLAGMLARKGYGPGLAIRVVKDAMAAQSAEAAEFADAVDADALADLESGDRAD</sequence>
<evidence type="ECO:0000256" key="1">
    <source>
        <dbReference type="ARBA" id="ARBA00004496"/>
    </source>
</evidence>
<dbReference type="AlphaFoldDB" id="A0A6F8Y8T1"/>
<dbReference type="CDD" id="cd00983">
    <property type="entry name" value="RecA"/>
    <property type="match status" value="1"/>
</dbReference>
<dbReference type="Gene3D" id="3.40.50.300">
    <property type="entry name" value="P-loop containing nucleotide triphosphate hydrolases"/>
    <property type="match status" value="1"/>
</dbReference>
<dbReference type="InterPro" id="IPR003593">
    <property type="entry name" value="AAA+_ATPase"/>
</dbReference>
<evidence type="ECO:0000256" key="7">
    <source>
        <dbReference type="ARBA" id="ARBA00023125"/>
    </source>
</evidence>
<dbReference type="PRINTS" id="PR00142">
    <property type="entry name" value="RECA"/>
</dbReference>
<evidence type="ECO:0000256" key="10">
    <source>
        <dbReference type="HAMAP-Rule" id="MF_00268"/>
    </source>
</evidence>
<dbReference type="InterPro" id="IPR049261">
    <property type="entry name" value="RecA-like_C"/>
</dbReference>
<dbReference type="Pfam" id="PF21981">
    <property type="entry name" value="RecX_HTH3"/>
    <property type="match status" value="1"/>
</dbReference>
<evidence type="ECO:0000256" key="6">
    <source>
        <dbReference type="ARBA" id="ARBA00022840"/>
    </source>
</evidence>
<feature type="compositionally biased region" description="Basic residues" evidence="13">
    <location>
        <begin position="475"/>
        <end position="485"/>
    </location>
</feature>
<keyword evidence="6 10" id="KW-0067">ATP-binding</keyword>
<dbReference type="InterPro" id="IPR003783">
    <property type="entry name" value="Regulatory_RecX"/>
</dbReference>
<keyword evidence="10 12" id="KW-0234">DNA repair</keyword>
<evidence type="ECO:0000256" key="13">
    <source>
        <dbReference type="SAM" id="MobiDB-lite"/>
    </source>
</evidence>
<evidence type="ECO:0000256" key="5">
    <source>
        <dbReference type="ARBA" id="ARBA00022741"/>
    </source>
</evidence>
<keyword evidence="4 11" id="KW-0963">Cytoplasm</keyword>
<keyword evidence="17" id="KW-1185">Reference proteome</keyword>
<dbReference type="Gene3D" id="1.10.10.10">
    <property type="entry name" value="Winged helix-like DNA-binding domain superfamily/Winged helix DNA-binding domain"/>
    <property type="match status" value="2"/>
</dbReference>
<evidence type="ECO:0000256" key="3">
    <source>
        <dbReference type="ARBA" id="ARBA00009695"/>
    </source>
</evidence>
<dbReference type="GO" id="GO:0005524">
    <property type="term" value="F:ATP binding"/>
    <property type="evidence" value="ECO:0007669"/>
    <property type="project" value="UniProtKB-UniRule"/>
</dbReference>
<dbReference type="GO" id="GO:0005829">
    <property type="term" value="C:cytosol"/>
    <property type="evidence" value="ECO:0007669"/>
    <property type="project" value="TreeGrafter"/>
</dbReference>
<dbReference type="GO" id="GO:0003684">
    <property type="term" value="F:damaged DNA binding"/>
    <property type="evidence" value="ECO:0007669"/>
    <property type="project" value="UniProtKB-UniRule"/>
</dbReference>
<evidence type="ECO:0000313" key="16">
    <source>
        <dbReference type="EMBL" id="BCB82388.1"/>
    </source>
</evidence>
<dbReference type="HAMAP" id="MF_01114">
    <property type="entry name" value="RecX"/>
    <property type="match status" value="1"/>
</dbReference>
<dbReference type="PROSITE" id="PS00321">
    <property type="entry name" value="RECA_1"/>
    <property type="match status" value="1"/>
</dbReference>
<dbReference type="NCBIfam" id="TIGR02012">
    <property type="entry name" value="tigrfam_recA"/>
    <property type="match status" value="1"/>
</dbReference>
<dbReference type="GO" id="GO:0006282">
    <property type="term" value="P:regulation of DNA repair"/>
    <property type="evidence" value="ECO:0007669"/>
    <property type="project" value="UniProtKB-UniRule"/>
</dbReference>
<comment type="subcellular location">
    <subcellularLocation>
        <location evidence="1 11">Cytoplasm</location>
    </subcellularLocation>
</comment>
<dbReference type="InterPro" id="IPR049428">
    <property type="entry name" value="RecA-like_N"/>
</dbReference>
<evidence type="ECO:0000256" key="11">
    <source>
        <dbReference type="HAMAP-Rule" id="MF_01114"/>
    </source>
</evidence>
<dbReference type="KEGG" id="pfla:Pflav_087980"/>
<evidence type="ECO:0000256" key="8">
    <source>
        <dbReference type="ARBA" id="ARBA00023172"/>
    </source>
</evidence>
<dbReference type="InterPro" id="IPR020587">
    <property type="entry name" value="RecA_monomer-monomer_interface"/>
</dbReference>
<feature type="domain" description="RecA family profile 1" evidence="14">
    <location>
        <begin position="79"/>
        <end position="238"/>
    </location>
</feature>
<dbReference type="Pfam" id="PF00154">
    <property type="entry name" value="RecA_N"/>
    <property type="match status" value="1"/>
</dbReference>
<feature type="binding site" evidence="10">
    <location>
        <begin position="109"/>
        <end position="116"/>
    </location>
    <ligand>
        <name>ATP</name>
        <dbReference type="ChEBI" id="CHEBI:30616"/>
    </ligand>
</feature>
<dbReference type="Pfam" id="PF02631">
    <property type="entry name" value="RecX_HTH2"/>
    <property type="match status" value="1"/>
</dbReference>
<feature type="region of interest" description="Disordered" evidence="13">
    <location>
        <begin position="373"/>
        <end position="395"/>
    </location>
</feature>
<dbReference type="HAMAP" id="MF_00268">
    <property type="entry name" value="RecA"/>
    <property type="match status" value="1"/>
</dbReference>
<reference evidence="16 17" key="2">
    <citation type="submission" date="2020-03" db="EMBL/GenBank/DDBJ databases">
        <authorList>
            <person name="Ichikawa N."/>
            <person name="Kimura A."/>
            <person name="Kitahashi Y."/>
            <person name="Uohara A."/>
        </authorList>
    </citation>
    <scope>NUCLEOTIDE SEQUENCE [LARGE SCALE GENOMIC DNA]</scope>
    <source>
        <strain evidence="16 17">NBRC 107702</strain>
    </source>
</reference>
<dbReference type="Pfam" id="PF21982">
    <property type="entry name" value="RecX_HTH1"/>
    <property type="match status" value="1"/>
</dbReference>
<dbReference type="PANTHER" id="PTHR45900">
    <property type="entry name" value="RECA"/>
    <property type="match status" value="1"/>
</dbReference>
<dbReference type="GO" id="GO:0006310">
    <property type="term" value="P:DNA recombination"/>
    <property type="evidence" value="ECO:0007669"/>
    <property type="project" value="UniProtKB-UniRule"/>
</dbReference>
<dbReference type="PROSITE" id="PS50162">
    <property type="entry name" value="RECA_2"/>
    <property type="match status" value="1"/>
</dbReference>
<feature type="compositionally biased region" description="Gly residues" evidence="13">
    <location>
        <begin position="497"/>
        <end position="508"/>
    </location>
</feature>
<dbReference type="PANTHER" id="PTHR45900:SF1">
    <property type="entry name" value="MITOCHONDRIAL DNA REPAIR PROTEIN RECA HOMOLOG-RELATED"/>
    <property type="match status" value="1"/>
</dbReference>
<feature type="compositionally biased region" description="Low complexity" evidence="13">
    <location>
        <begin position="541"/>
        <end position="554"/>
    </location>
</feature>
<dbReference type="InterPro" id="IPR036388">
    <property type="entry name" value="WH-like_DNA-bd_sf"/>
</dbReference>
<dbReference type="InterPro" id="IPR053926">
    <property type="entry name" value="RecX_HTH_1st"/>
</dbReference>
<dbReference type="SUPFAM" id="SSF54752">
    <property type="entry name" value="RecA protein, C-terminal domain"/>
    <property type="match status" value="1"/>
</dbReference>
<evidence type="ECO:0000256" key="9">
    <source>
        <dbReference type="ARBA" id="ARBA00023236"/>
    </source>
</evidence>
<dbReference type="InterPro" id="IPR020588">
    <property type="entry name" value="RecA_ATP-bd"/>
</dbReference>
<keyword evidence="10" id="KW-0227">DNA damage</keyword>
<evidence type="ECO:0000256" key="12">
    <source>
        <dbReference type="RuleBase" id="RU000526"/>
    </source>
</evidence>
<feature type="region of interest" description="Disordered" evidence="13">
    <location>
        <begin position="431"/>
        <end position="516"/>
    </location>
</feature>
<dbReference type="InterPro" id="IPR020584">
    <property type="entry name" value="DNA_recomb/repair_RecA_CS"/>
</dbReference>
<dbReference type="FunFam" id="3.40.50.300:FF:000087">
    <property type="entry name" value="Recombinase RecA"/>
    <property type="match status" value="1"/>
</dbReference>
<accession>A0A6F8Y8T1</accession>
<dbReference type="InterPro" id="IPR013765">
    <property type="entry name" value="DNA_recomb/repair_RecA"/>
</dbReference>
<keyword evidence="5 10" id="KW-0547">Nucleotide-binding</keyword>
<feature type="compositionally biased region" description="Low complexity" evidence="13">
    <location>
        <begin position="486"/>
        <end position="496"/>
    </location>
</feature>
<evidence type="ECO:0000256" key="2">
    <source>
        <dbReference type="ARBA" id="ARBA00009391"/>
    </source>
</evidence>
<comment type="function">
    <text evidence="11">Modulates RecA activity.</text>
</comment>
<comment type="function">
    <text evidence="10">Can catalyze the hydrolysis of ATP in the presence of single-stranded DNA, the ATP-dependent uptake of single-stranded DNA by duplex DNA, and the ATP-dependent hybridization of homologous single-stranded DNAs. It interacts with LexA causing its activation and leading to its autocatalytic cleavage.</text>
</comment>
<keyword evidence="7 10" id="KW-0238">DNA-binding</keyword>
<name>A0A6F8Y8T1_9ACTN</name>
<dbReference type="GO" id="GO:0006281">
    <property type="term" value="P:DNA repair"/>
    <property type="evidence" value="ECO:0007669"/>
    <property type="project" value="UniProtKB-UniRule"/>
</dbReference>
<dbReference type="InterPro" id="IPR053924">
    <property type="entry name" value="RecX_HTH_2nd"/>
</dbReference>
<dbReference type="InterPro" id="IPR027417">
    <property type="entry name" value="P-loop_NTPase"/>
</dbReference>
<dbReference type="SMART" id="SM00382">
    <property type="entry name" value="AAA"/>
    <property type="match status" value="1"/>
</dbReference>
<protein>
    <recommendedName>
        <fullName evidence="10 11">Multifunctional fusion protein</fullName>
    </recommendedName>
    <domain>
        <recommendedName>
            <fullName evidence="10">Protein RecA</fullName>
        </recommendedName>
        <alternativeName>
            <fullName evidence="10">Recombinase A</fullName>
        </alternativeName>
    </domain>
    <domain>
        <recommendedName>
            <fullName evidence="11">Regulatory protein RecX</fullName>
        </recommendedName>
    </domain>
</protein>
<evidence type="ECO:0000259" key="14">
    <source>
        <dbReference type="PROSITE" id="PS50162"/>
    </source>
</evidence>
<dbReference type="Proteomes" id="UP000502508">
    <property type="component" value="Chromosome"/>
</dbReference>
<comment type="similarity">
    <text evidence="2 10">Belongs to the RecA family.</text>
</comment>
<keyword evidence="8 10" id="KW-0233">DNA recombination</keyword>
<dbReference type="GO" id="GO:0140664">
    <property type="term" value="F:ATP-dependent DNA damage sensor activity"/>
    <property type="evidence" value="ECO:0007669"/>
    <property type="project" value="InterPro"/>
</dbReference>
<reference evidence="16 17" key="1">
    <citation type="submission" date="2020-03" db="EMBL/GenBank/DDBJ databases">
        <title>Whole genome shotgun sequence of Phytohabitans flavus NBRC 107702.</title>
        <authorList>
            <person name="Komaki H."/>
            <person name="Tamura T."/>
        </authorList>
    </citation>
    <scope>NUCLEOTIDE SEQUENCE [LARGE SCALE GENOMIC DNA]</scope>
    <source>
        <strain evidence="16 17">NBRC 107702</strain>
    </source>
</reference>
<evidence type="ECO:0000256" key="4">
    <source>
        <dbReference type="ARBA" id="ARBA00022490"/>
    </source>
</evidence>